<feature type="transmembrane region" description="Helical" evidence="7">
    <location>
        <begin position="149"/>
        <end position="167"/>
    </location>
</feature>
<dbReference type="RefSeq" id="WP_132553076.1">
    <property type="nucleotide sequence ID" value="NZ_SMBK01000015.1"/>
</dbReference>
<feature type="transmembrane region" description="Helical" evidence="7">
    <location>
        <begin position="124"/>
        <end position="143"/>
    </location>
</feature>
<evidence type="ECO:0000256" key="5">
    <source>
        <dbReference type="ARBA" id="ARBA00022989"/>
    </source>
</evidence>
<dbReference type="PROSITE" id="PS50928">
    <property type="entry name" value="ABC_TM1"/>
    <property type="match status" value="1"/>
</dbReference>
<feature type="transmembrane region" description="Helical" evidence="7">
    <location>
        <begin position="251"/>
        <end position="274"/>
    </location>
</feature>
<dbReference type="GO" id="GO:0005886">
    <property type="term" value="C:plasma membrane"/>
    <property type="evidence" value="ECO:0007669"/>
    <property type="project" value="UniProtKB-SubCell"/>
</dbReference>
<sequence>MSNGRDFPLLRMRRQDRNPWLSPITLLPTTFVPLLLLAAAVPGLLAPIAPDAVDFLAPFQPPGAAHWFGTDQLGRDVFSRVVHGTAQSLFIGLGATLIACAGGVVLGTITALAPRPLDRVLVRLLDILLAFPEILLALLVIAVLGRGPFNTSLAVGLAGIAGYARLVRAEVLRVSRSGYVEQAVVIGEPYLAIVAEHIVPNTIRPLAVLATVGIGTSLLAASALSFLGLGVVPPSPEWGALLADGRNVLDVAPWVSLLPATVVALSVISMTLLGRRLQAILLQKER</sequence>
<comment type="subcellular location">
    <subcellularLocation>
        <location evidence="1 7">Cell membrane</location>
        <topology evidence="1 7">Multi-pass membrane protein</topology>
    </subcellularLocation>
</comment>
<evidence type="ECO:0000313" key="9">
    <source>
        <dbReference type="EMBL" id="TCU33540.1"/>
    </source>
</evidence>
<dbReference type="PANTHER" id="PTHR43386:SF25">
    <property type="entry name" value="PEPTIDE ABC TRANSPORTER PERMEASE PROTEIN"/>
    <property type="match status" value="1"/>
</dbReference>
<dbReference type="InterPro" id="IPR035906">
    <property type="entry name" value="MetI-like_sf"/>
</dbReference>
<evidence type="ECO:0000256" key="3">
    <source>
        <dbReference type="ARBA" id="ARBA00022475"/>
    </source>
</evidence>
<keyword evidence="5 7" id="KW-1133">Transmembrane helix</keyword>
<dbReference type="AlphaFoldDB" id="A0A4R3RDG0"/>
<organism evidence="9 10">
    <name type="scientific">Rhizobium azibense</name>
    <dbReference type="NCBI Taxonomy" id="1136135"/>
    <lineage>
        <taxon>Bacteria</taxon>
        <taxon>Pseudomonadati</taxon>
        <taxon>Pseudomonadota</taxon>
        <taxon>Alphaproteobacteria</taxon>
        <taxon>Hyphomicrobiales</taxon>
        <taxon>Rhizobiaceae</taxon>
        <taxon>Rhizobium/Agrobacterium group</taxon>
        <taxon>Rhizobium</taxon>
    </lineage>
</organism>
<dbReference type="SUPFAM" id="SSF161098">
    <property type="entry name" value="MetI-like"/>
    <property type="match status" value="1"/>
</dbReference>
<gene>
    <name evidence="9" type="ORF">EV129_11545</name>
</gene>
<proteinExistence type="inferred from homology"/>
<evidence type="ECO:0000313" key="10">
    <source>
        <dbReference type="Proteomes" id="UP000295507"/>
    </source>
</evidence>
<protein>
    <submittedName>
        <fullName evidence="9">Peptide/nickel transport system permease protein</fullName>
    </submittedName>
</protein>
<evidence type="ECO:0000256" key="6">
    <source>
        <dbReference type="ARBA" id="ARBA00023136"/>
    </source>
</evidence>
<feature type="transmembrane region" description="Helical" evidence="7">
    <location>
        <begin position="20"/>
        <end position="41"/>
    </location>
</feature>
<dbReference type="Proteomes" id="UP000295507">
    <property type="component" value="Unassembled WGS sequence"/>
</dbReference>
<dbReference type="PANTHER" id="PTHR43386">
    <property type="entry name" value="OLIGOPEPTIDE TRANSPORT SYSTEM PERMEASE PROTEIN APPC"/>
    <property type="match status" value="1"/>
</dbReference>
<keyword evidence="4 7" id="KW-0812">Transmembrane</keyword>
<feature type="transmembrane region" description="Helical" evidence="7">
    <location>
        <begin position="206"/>
        <end position="231"/>
    </location>
</feature>
<keyword evidence="6 7" id="KW-0472">Membrane</keyword>
<comment type="similarity">
    <text evidence="7">Belongs to the binding-protein-dependent transport system permease family.</text>
</comment>
<evidence type="ECO:0000256" key="1">
    <source>
        <dbReference type="ARBA" id="ARBA00004651"/>
    </source>
</evidence>
<feature type="domain" description="ABC transmembrane type-1" evidence="8">
    <location>
        <begin position="85"/>
        <end position="274"/>
    </location>
</feature>
<dbReference type="EMBL" id="SMBK01000015">
    <property type="protein sequence ID" value="TCU33540.1"/>
    <property type="molecule type" value="Genomic_DNA"/>
</dbReference>
<dbReference type="CDD" id="cd06261">
    <property type="entry name" value="TM_PBP2"/>
    <property type="match status" value="1"/>
</dbReference>
<evidence type="ECO:0000259" key="8">
    <source>
        <dbReference type="PROSITE" id="PS50928"/>
    </source>
</evidence>
<dbReference type="InterPro" id="IPR050366">
    <property type="entry name" value="BP-dependent_transpt_permease"/>
</dbReference>
<evidence type="ECO:0000256" key="2">
    <source>
        <dbReference type="ARBA" id="ARBA00022448"/>
    </source>
</evidence>
<dbReference type="GO" id="GO:0055085">
    <property type="term" value="P:transmembrane transport"/>
    <property type="evidence" value="ECO:0007669"/>
    <property type="project" value="InterPro"/>
</dbReference>
<accession>A0A4R3RDG0</accession>
<dbReference type="Gene3D" id="1.10.3720.10">
    <property type="entry name" value="MetI-like"/>
    <property type="match status" value="1"/>
</dbReference>
<keyword evidence="2 7" id="KW-0813">Transport</keyword>
<comment type="caution">
    <text evidence="9">The sequence shown here is derived from an EMBL/GenBank/DDBJ whole genome shotgun (WGS) entry which is preliminary data.</text>
</comment>
<keyword evidence="3" id="KW-1003">Cell membrane</keyword>
<evidence type="ECO:0000256" key="7">
    <source>
        <dbReference type="RuleBase" id="RU363032"/>
    </source>
</evidence>
<reference evidence="9 10" key="1">
    <citation type="submission" date="2019-03" db="EMBL/GenBank/DDBJ databases">
        <title>Genomic Encyclopedia of Type Strains, Phase IV (KMG-V): Genome sequencing to study the core and pangenomes of soil and plant-associated prokaryotes.</title>
        <authorList>
            <person name="Whitman W."/>
        </authorList>
    </citation>
    <scope>NUCLEOTIDE SEQUENCE [LARGE SCALE GENOMIC DNA]</scope>
    <source>
        <strain evidence="9 10">IE4868</strain>
    </source>
</reference>
<dbReference type="InterPro" id="IPR000515">
    <property type="entry name" value="MetI-like"/>
</dbReference>
<evidence type="ECO:0000256" key="4">
    <source>
        <dbReference type="ARBA" id="ARBA00022692"/>
    </source>
</evidence>
<feature type="transmembrane region" description="Helical" evidence="7">
    <location>
        <begin position="89"/>
        <end position="112"/>
    </location>
</feature>
<name>A0A4R3RDG0_9HYPH</name>
<dbReference type="Pfam" id="PF00528">
    <property type="entry name" value="BPD_transp_1"/>
    <property type="match status" value="1"/>
</dbReference>